<protein>
    <recommendedName>
        <fullName evidence="6">Dehydratase</fullName>
    </recommendedName>
</protein>
<reference evidence="4" key="1">
    <citation type="submission" date="2021-01" db="EMBL/GenBank/DDBJ databases">
        <title>Whole genome shotgun sequence of Rhizocola hellebori NBRC 109834.</title>
        <authorList>
            <person name="Komaki H."/>
            <person name="Tamura T."/>
        </authorList>
    </citation>
    <scope>NUCLEOTIDE SEQUENCE</scope>
    <source>
        <strain evidence="4">NBRC 109834</strain>
    </source>
</reference>
<dbReference type="RefSeq" id="WP_203914738.1">
    <property type="nucleotide sequence ID" value="NZ_BONY01000116.1"/>
</dbReference>
<comment type="caution">
    <text evidence="4">The sequence shown here is derived from an EMBL/GenBank/DDBJ whole genome shotgun (WGS) entry which is preliminary data.</text>
</comment>
<dbReference type="AlphaFoldDB" id="A0A8J3QKZ1"/>
<dbReference type="GO" id="GO:0004300">
    <property type="term" value="F:enoyl-CoA hydratase activity"/>
    <property type="evidence" value="ECO:0007669"/>
    <property type="project" value="TreeGrafter"/>
</dbReference>
<dbReference type="InterPro" id="IPR054357">
    <property type="entry name" value="MFE-2_N"/>
</dbReference>
<evidence type="ECO:0000259" key="3">
    <source>
        <dbReference type="Pfam" id="PF22622"/>
    </source>
</evidence>
<evidence type="ECO:0000256" key="1">
    <source>
        <dbReference type="ARBA" id="ARBA00005254"/>
    </source>
</evidence>
<proteinExistence type="inferred from homology"/>
<evidence type="ECO:0000313" key="4">
    <source>
        <dbReference type="EMBL" id="GIH11016.1"/>
    </source>
</evidence>
<dbReference type="EMBL" id="BONY01000116">
    <property type="protein sequence ID" value="GIH11016.1"/>
    <property type="molecule type" value="Genomic_DNA"/>
</dbReference>
<organism evidence="4 5">
    <name type="scientific">Rhizocola hellebori</name>
    <dbReference type="NCBI Taxonomy" id="1392758"/>
    <lineage>
        <taxon>Bacteria</taxon>
        <taxon>Bacillati</taxon>
        <taxon>Actinomycetota</taxon>
        <taxon>Actinomycetes</taxon>
        <taxon>Micromonosporales</taxon>
        <taxon>Micromonosporaceae</taxon>
        <taxon>Rhizocola</taxon>
    </lineage>
</organism>
<dbReference type="GO" id="GO:0044594">
    <property type="term" value="F:17-beta-hydroxysteroid dehydrogenase (NAD+) activity"/>
    <property type="evidence" value="ECO:0007669"/>
    <property type="project" value="TreeGrafter"/>
</dbReference>
<evidence type="ECO:0000313" key="5">
    <source>
        <dbReference type="Proteomes" id="UP000612899"/>
    </source>
</evidence>
<dbReference type="InterPro" id="IPR003965">
    <property type="entry name" value="Fatty_acid_synthase"/>
</dbReference>
<dbReference type="InterPro" id="IPR002539">
    <property type="entry name" value="MaoC-like_dom"/>
</dbReference>
<gene>
    <name evidence="4" type="ORF">Rhe02_90830</name>
</gene>
<feature type="domain" description="Peroxisomal multifunctional enzyme type 2-like N-terminal" evidence="3">
    <location>
        <begin position="30"/>
        <end position="121"/>
    </location>
</feature>
<dbReference type="GO" id="GO:0004312">
    <property type="term" value="F:fatty acid synthase activity"/>
    <property type="evidence" value="ECO:0007669"/>
    <property type="project" value="InterPro"/>
</dbReference>
<dbReference type="GO" id="GO:0003857">
    <property type="term" value="F:(3S)-3-hydroxyacyl-CoA dehydrogenase (NAD+) activity"/>
    <property type="evidence" value="ECO:0007669"/>
    <property type="project" value="TreeGrafter"/>
</dbReference>
<dbReference type="InterPro" id="IPR029069">
    <property type="entry name" value="HotDog_dom_sf"/>
</dbReference>
<dbReference type="GO" id="GO:0006635">
    <property type="term" value="P:fatty acid beta-oxidation"/>
    <property type="evidence" value="ECO:0007669"/>
    <property type="project" value="TreeGrafter"/>
</dbReference>
<dbReference type="SUPFAM" id="SSF54637">
    <property type="entry name" value="Thioesterase/thiol ester dehydrase-isomerase"/>
    <property type="match status" value="2"/>
</dbReference>
<dbReference type="Pfam" id="PF22622">
    <property type="entry name" value="MFE-2_hydrat-2_N"/>
    <property type="match status" value="1"/>
</dbReference>
<evidence type="ECO:0008006" key="6">
    <source>
        <dbReference type="Google" id="ProtNLM"/>
    </source>
</evidence>
<dbReference type="PANTHER" id="PTHR13078:SF56">
    <property type="entry name" value="PEROXISOMAL MULTIFUNCTIONAL ENZYME TYPE 2"/>
    <property type="match status" value="1"/>
</dbReference>
<dbReference type="Gene3D" id="3.10.129.10">
    <property type="entry name" value="Hotdog Thioesterase"/>
    <property type="match status" value="1"/>
</dbReference>
<evidence type="ECO:0000259" key="2">
    <source>
        <dbReference type="Pfam" id="PF01575"/>
    </source>
</evidence>
<dbReference type="PRINTS" id="PR01483">
    <property type="entry name" value="FASYNTHASE"/>
</dbReference>
<dbReference type="PANTHER" id="PTHR13078">
    <property type="entry name" value="PEROXISOMAL MULTIFUNCTIONAL ENZYME TYPE 2-RELATED"/>
    <property type="match status" value="1"/>
</dbReference>
<dbReference type="GO" id="GO:0005835">
    <property type="term" value="C:fatty acid synthase complex"/>
    <property type="evidence" value="ECO:0007669"/>
    <property type="project" value="InterPro"/>
</dbReference>
<name>A0A8J3QKZ1_9ACTN</name>
<dbReference type="Proteomes" id="UP000612899">
    <property type="component" value="Unassembled WGS sequence"/>
</dbReference>
<keyword evidence="5" id="KW-1185">Reference proteome</keyword>
<feature type="domain" description="MaoC-like" evidence="2">
    <location>
        <begin position="139"/>
        <end position="252"/>
    </location>
</feature>
<comment type="similarity">
    <text evidence="1">Belongs to the enoyl-CoA hydratase/isomerase family.</text>
</comment>
<dbReference type="GO" id="GO:0006633">
    <property type="term" value="P:fatty acid biosynthetic process"/>
    <property type="evidence" value="ECO:0007669"/>
    <property type="project" value="InterPro"/>
</dbReference>
<sequence length="257" mass="27517">MSFLVEAQRTIAYAQATNDPIPAHLSGELAPPVFAVVPAWAALVGAMADVAPPEMLPMLVHGEQDIHIHQPMVPGMLLQTQAKVIGVQAKSSGTTVTVHCATSTDKGEPVNEQYLVSFIRGWQAEQNSGQAAPEHAFENPGTRADHEVTAAVDADQTFRYAPASGDPNPIHVDDEIARAVGLPGIIVHGLCTMAFTSWAAITALCEGDPRRLKRIAVRFSQPLQPEQKIVTRFWGNSFETTSGSGAVVIKNGLIERV</sequence>
<accession>A0A8J3QKZ1</accession>
<dbReference type="Pfam" id="PF01575">
    <property type="entry name" value="MaoC_dehydratas"/>
    <property type="match status" value="1"/>
</dbReference>